<name>A0A3M4MAL8_PSECI</name>
<comment type="caution">
    <text evidence="2">The sequence shown here is derived from an EMBL/GenBank/DDBJ whole genome shotgun (WGS) entry which is preliminary data.</text>
</comment>
<reference evidence="2 3" key="1">
    <citation type="submission" date="2018-08" db="EMBL/GenBank/DDBJ databases">
        <title>Recombination of ecologically and evolutionarily significant loci maintains genetic cohesion in the Pseudomonas syringae species complex.</title>
        <authorList>
            <person name="Dillon M."/>
            <person name="Thakur S."/>
            <person name="Almeida R.N.D."/>
            <person name="Weir B.S."/>
            <person name="Guttman D.S."/>
        </authorList>
    </citation>
    <scope>NUCLEOTIDE SEQUENCE [LARGE SCALE GENOMIC DNA]</scope>
    <source>
        <strain evidence="2 3">ICMP 3353</strain>
    </source>
</reference>
<feature type="chain" id="PRO_5018263872" description="Pilus assembly protein CpaD" evidence="1">
    <location>
        <begin position="29"/>
        <end position="226"/>
    </location>
</feature>
<dbReference type="EMBL" id="RBRE01000004">
    <property type="protein sequence ID" value="RMQ50927.1"/>
    <property type="molecule type" value="Genomic_DNA"/>
</dbReference>
<dbReference type="NCBIfam" id="TIGR02522">
    <property type="entry name" value="pilus_cpaD"/>
    <property type="match status" value="1"/>
</dbReference>
<proteinExistence type="predicted"/>
<dbReference type="AlphaFoldDB" id="A0A3M4MAL8"/>
<evidence type="ECO:0000313" key="3">
    <source>
        <dbReference type="Proteomes" id="UP000277236"/>
    </source>
</evidence>
<feature type="signal peptide" evidence="1">
    <location>
        <begin position="1"/>
        <end position="28"/>
    </location>
</feature>
<protein>
    <recommendedName>
        <fullName evidence="4">Pilus assembly protein CpaD</fullName>
    </recommendedName>
</protein>
<accession>A0A3M4MAL8</accession>
<organism evidence="2 3">
    <name type="scientific">Pseudomonas cichorii</name>
    <dbReference type="NCBI Taxonomy" id="36746"/>
    <lineage>
        <taxon>Bacteria</taxon>
        <taxon>Pseudomonadati</taxon>
        <taxon>Pseudomonadota</taxon>
        <taxon>Gammaproteobacteria</taxon>
        <taxon>Pseudomonadales</taxon>
        <taxon>Pseudomonadaceae</taxon>
        <taxon>Pseudomonas</taxon>
    </lineage>
</organism>
<dbReference type="InterPro" id="IPR019027">
    <property type="entry name" value="Pilus_biogenesis_CpaD-related"/>
</dbReference>
<dbReference type="Proteomes" id="UP000277236">
    <property type="component" value="Unassembled WGS sequence"/>
</dbReference>
<evidence type="ECO:0000256" key="1">
    <source>
        <dbReference type="SAM" id="SignalP"/>
    </source>
</evidence>
<dbReference type="Pfam" id="PF09476">
    <property type="entry name" value="Pilus_CpaD"/>
    <property type="match status" value="1"/>
</dbReference>
<evidence type="ECO:0008006" key="4">
    <source>
        <dbReference type="Google" id="ProtNLM"/>
    </source>
</evidence>
<evidence type="ECO:0000313" key="2">
    <source>
        <dbReference type="EMBL" id="RMQ50927.1"/>
    </source>
</evidence>
<gene>
    <name evidence="2" type="ORF">ALQ04_01869</name>
</gene>
<sequence>METLKMKPVTLRLALLACLPLFMAGCTAQYNELRAKRFANTPTPTVQVNPSALSVSLNTVNQGKGLSAESLENLNTMLSNQGRLKNQSLTLQPFTPAGEQMAKRLARVLSERGADAQRIILAPIQLKAAEQSGGWDLQVISEAMVAQIPDCQIANPNAWTMTPYQAVGTLGCANRANIARMVSDPRDLVRPRTLDSADGNQANNAVQRYQENKITELLDIDFSQDD</sequence>
<dbReference type="InterPro" id="IPR013361">
    <property type="entry name" value="Pilus_CpaD"/>
</dbReference>
<keyword evidence="1" id="KW-0732">Signal</keyword>
<dbReference type="OrthoDB" id="9802674at2"/>
<dbReference type="PROSITE" id="PS51257">
    <property type="entry name" value="PROKAR_LIPOPROTEIN"/>
    <property type="match status" value="1"/>
</dbReference>